<dbReference type="InterPro" id="IPR036460">
    <property type="entry name" value="Cu_amine_oxidase_C_sf"/>
</dbReference>
<feature type="domain" description="Copper amine oxidase catalytic" evidence="8">
    <location>
        <begin position="247"/>
        <end position="647"/>
    </location>
</feature>
<keyword evidence="5 7" id="KW-0560">Oxidoreductase</keyword>
<dbReference type="EMBL" id="JBFCZG010000003">
    <property type="protein sequence ID" value="KAL3425152.1"/>
    <property type="molecule type" value="Genomic_DNA"/>
</dbReference>
<dbReference type="SUPFAM" id="SSF54416">
    <property type="entry name" value="Amine oxidase N-terminal region"/>
    <property type="match status" value="2"/>
</dbReference>
<dbReference type="PANTHER" id="PTHR10638:SF91">
    <property type="entry name" value="AMINE OXIDASE"/>
    <property type="match status" value="1"/>
</dbReference>
<keyword evidence="4 7" id="KW-0801">TPQ</keyword>
<comment type="caution">
    <text evidence="10">The sequence shown here is derived from an EMBL/GenBank/DDBJ whole genome shotgun (WGS) entry which is preliminary data.</text>
</comment>
<comment type="PTM">
    <text evidence="7">Topaquinone (TPQ) is generated by copper-dependent autoxidation of a specific tyrosyl residue.</text>
</comment>
<organism evidence="10 11">
    <name type="scientific">Phlyctema vagabunda</name>
    <dbReference type="NCBI Taxonomy" id="108571"/>
    <lineage>
        <taxon>Eukaryota</taxon>
        <taxon>Fungi</taxon>
        <taxon>Dikarya</taxon>
        <taxon>Ascomycota</taxon>
        <taxon>Pezizomycotina</taxon>
        <taxon>Leotiomycetes</taxon>
        <taxon>Helotiales</taxon>
        <taxon>Dermateaceae</taxon>
        <taxon>Phlyctema</taxon>
    </lineage>
</organism>
<dbReference type="Gene3D" id="3.10.450.40">
    <property type="match status" value="2"/>
</dbReference>
<sequence length="675" mass="75133">MVPHPLQQLTIDEAHRARDVVRAAHTKTVIDFRTISLEEPVKVELQSFLTAEHSRSLTSSTPRPARLARVHYDVIGGSKVPEYHESVVDVSTSEVVSHEIISSTHHAALTLGEFDHLVEAVWASPVFNAAIAELNVPEHFEIIVEPWPYGGSHLEEDRKRHFQGLCFAQDKRSGNVDSNFYGYPLPLIPVMDATTKQIVRIDKLATGGEEDGFTVGTQAKNVIEHCTPSEYVPELLKDGLRKDLKPLNVSQPEGPSFQVTDESLVEWQKWRFRVGFNHREGATIHDIHYDGRSVLYRLSISEMTVPYADARAPFFRKQAFDFGDGGAGNCANNLQLGCDCLGTIKYFDGTATTGDGTVSVSPNVICLHEQDNGIAWKHTNWRTGRAVVTRHRELVIQFIITLANYEYIFAYKFDQSGGITVETRATGIVSVVSIDAGKKSPYGNVVSPGALAQNHQHVFCVRIDPAIDGSDNSIIAEESHAVSDKERNPFGNFYEIKQTVIEKSQWLDAAPQHNRVIKMVNPSVRNPISGRHVGYKFTPAPTQMLLAQPDSIQARRAQFAQHHVWVTKYKDGELYAGGRYTLQSQDEIDGVSGAVKRNEPVENTDVVVWNAFGLTHNPRVEDWPVMPVEIHELHIKPADFFSANPSIDVPSNKNLTSVLVAKEQDCCAADNKPKL</sequence>
<protein>
    <recommendedName>
        <fullName evidence="7">Amine oxidase</fullName>
        <ecNumber evidence="7">1.4.3.-</ecNumber>
    </recommendedName>
</protein>
<proteinExistence type="inferred from homology"/>
<evidence type="ECO:0000313" key="10">
    <source>
        <dbReference type="EMBL" id="KAL3425152.1"/>
    </source>
</evidence>
<feature type="domain" description="Copper amine oxidase N2-terminal" evidence="9">
    <location>
        <begin position="4"/>
        <end position="100"/>
    </location>
</feature>
<dbReference type="Pfam" id="PF01179">
    <property type="entry name" value="Cu_amine_oxid"/>
    <property type="match status" value="1"/>
</dbReference>
<keyword evidence="6 7" id="KW-0186">Copper</keyword>
<evidence type="ECO:0000256" key="2">
    <source>
        <dbReference type="ARBA" id="ARBA00007983"/>
    </source>
</evidence>
<dbReference type="SUPFAM" id="SSF49998">
    <property type="entry name" value="Amine oxidase catalytic domain"/>
    <property type="match status" value="1"/>
</dbReference>
<evidence type="ECO:0000256" key="1">
    <source>
        <dbReference type="ARBA" id="ARBA00001935"/>
    </source>
</evidence>
<accession>A0ABR4PPW9</accession>
<dbReference type="Proteomes" id="UP001629113">
    <property type="component" value="Unassembled WGS sequence"/>
</dbReference>
<evidence type="ECO:0000256" key="6">
    <source>
        <dbReference type="ARBA" id="ARBA00023008"/>
    </source>
</evidence>
<gene>
    <name evidence="10" type="ORF">PVAG01_04433</name>
</gene>
<evidence type="ECO:0000256" key="4">
    <source>
        <dbReference type="ARBA" id="ARBA00022772"/>
    </source>
</evidence>
<dbReference type="InterPro" id="IPR015798">
    <property type="entry name" value="Cu_amine_oxidase_C"/>
</dbReference>
<dbReference type="InterPro" id="IPR000269">
    <property type="entry name" value="Cu_amine_oxidase"/>
</dbReference>
<dbReference type="Pfam" id="PF02727">
    <property type="entry name" value="Cu_amine_oxidN2"/>
    <property type="match status" value="1"/>
</dbReference>
<dbReference type="PROSITE" id="PS01164">
    <property type="entry name" value="COPPER_AMINE_OXID_1"/>
    <property type="match status" value="1"/>
</dbReference>
<dbReference type="InterPro" id="IPR015800">
    <property type="entry name" value="Cu_amine_oxidase_N2"/>
</dbReference>
<evidence type="ECO:0000256" key="7">
    <source>
        <dbReference type="RuleBase" id="RU000672"/>
    </source>
</evidence>
<dbReference type="InterPro" id="IPR016182">
    <property type="entry name" value="Cu_amine_oxidase_N-reg"/>
</dbReference>
<keyword evidence="3 7" id="KW-0479">Metal-binding</keyword>
<evidence type="ECO:0000259" key="9">
    <source>
        <dbReference type="Pfam" id="PF02727"/>
    </source>
</evidence>
<keyword evidence="11" id="KW-1185">Reference proteome</keyword>
<dbReference type="Gene3D" id="2.70.98.20">
    <property type="entry name" value="Copper amine oxidase, catalytic domain"/>
    <property type="match status" value="1"/>
</dbReference>
<comment type="cofactor">
    <cofactor evidence="7">
        <name>Cu cation</name>
        <dbReference type="ChEBI" id="CHEBI:23378"/>
    </cofactor>
    <text evidence="7">Contains 1 topaquinone per subunit.</text>
</comment>
<dbReference type="InterPro" id="IPR049948">
    <property type="entry name" value="Cu_Am_ox_TPQ-bd"/>
</dbReference>
<comment type="similarity">
    <text evidence="2 7">Belongs to the copper/topaquinone oxidase family.</text>
</comment>
<comment type="cofactor">
    <cofactor evidence="1">
        <name>Cu cation</name>
        <dbReference type="ChEBI" id="CHEBI:23378"/>
    </cofactor>
</comment>
<dbReference type="EC" id="1.4.3.-" evidence="7"/>
<name>A0ABR4PPW9_9HELO</name>
<evidence type="ECO:0000256" key="5">
    <source>
        <dbReference type="ARBA" id="ARBA00023002"/>
    </source>
</evidence>
<evidence type="ECO:0000313" key="11">
    <source>
        <dbReference type="Proteomes" id="UP001629113"/>
    </source>
</evidence>
<evidence type="ECO:0000256" key="3">
    <source>
        <dbReference type="ARBA" id="ARBA00022723"/>
    </source>
</evidence>
<evidence type="ECO:0000259" key="8">
    <source>
        <dbReference type="Pfam" id="PF01179"/>
    </source>
</evidence>
<reference evidence="10 11" key="1">
    <citation type="submission" date="2024-06" db="EMBL/GenBank/DDBJ databases">
        <title>Complete genome of Phlyctema vagabunda strain 19-DSS-EL-015.</title>
        <authorList>
            <person name="Fiorenzani C."/>
        </authorList>
    </citation>
    <scope>NUCLEOTIDE SEQUENCE [LARGE SCALE GENOMIC DNA]</scope>
    <source>
        <strain evidence="10 11">19-DSS-EL-015</strain>
    </source>
</reference>
<dbReference type="PANTHER" id="PTHR10638">
    <property type="entry name" value="COPPER AMINE OXIDASE"/>
    <property type="match status" value="1"/>
</dbReference>